<comment type="caution">
    <text evidence="2">The sequence shown here is derived from an EMBL/GenBank/DDBJ whole genome shotgun (WGS) entry which is preliminary data.</text>
</comment>
<reference evidence="2 3" key="1">
    <citation type="submission" date="2023-03" db="EMBL/GenBank/DDBJ databases">
        <title>Draft genome sequence of Streptomyces sp. RB6PN23 isolated from peat swamp forest in Thailand.</title>
        <authorList>
            <person name="Klaysubun C."/>
            <person name="Duangmal K."/>
        </authorList>
    </citation>
    <scope>NUCLEOTIDE SEQUENCE [LARGE SCALE GENOMIC DNA]</scope>
    <source>
        <strain evidence="2 3">RB6PN23</strain>
    </source>
</reference>
<dbReference type="Proteomes" id="UP001216579">
    <property type="component" value="Unassembled WGS sequence"/>
</dbReference>
<gene>
    <name evidence="2" type="ORF">P3G67_24990</name>
</gene>
<evidence type="ECO:0000256" key="1">
    <source>
        <dbReference type="SAM" id="MobiDB-lite"/>
    </source>
</evidence>
<organism evidence="2 3">
    <name type="scientific">Streptomyces silvisoli</name>
    <dbReference type="NCBI Taxonomy" id="3034235"/>
    <lineage>
        <taxon>Bacteria</taxon>
        <taxon>Bacillati</taxon>
        <taxon>Actinomycetota</taxon>
        <taxon>Actinomycetes</taxon>
        <taxon>Kitasatosporales</taxon>
        <taxon>Streptomycetaceae</taxon>
        <taxon>Streptomyces</taxon>
    </lineage>
</organism>
<proteinExistence type="predicted"/>
<accession>A0ABT5ZRI6</accession>
<evidence type="ECO:0008006" key="4">
    <source>
        <dbReference type="Google" id="ProtNLM"/>
    </source>
</evidence>
<evidence type="ECO:0000313" key="2">
    <source>
        <dbReference type="EMBL" id="MDF3292430.1"/>
    </source>
</evidence>
<feature type="compositionally biased region" description="Low complexity" evidence="1">
    <location>
        <begin position="220"/>
        <end position="229"/>
    </location>
</feature>
<protein>
    <recommendedName>
        <fullName evidence="4">MarR family transcriptional regulator</fullName>
    </recommendedName>
</protein>
<dbReference type="RefSeq" id="WP_276095491.1">
    <property type="nucleotide sequence ID" value="NZ_JARJBC010000017.1"/>
</dbReference>
<evidence type="ECO:0000313" key="3">
    <source>
        <dbReference type="Proteomes" id="UP001216579"/>
    </source>
</evidence>
<feature type="region of interest" description="Disordered" evidence="1">
    <location>
        <begin position="202"/>
        <end position="229"/>
    </location>
</feature>
<feature type="compositionally biased region" description="Pro residues" evidence="1">
    <location>
        <begin position="206"/>
        <end position="219"/>
    </location>
</feature>
<name>A0ABT5ZRI6_9ACTN</name>
<dbReference type="InterPro" id="IPR036388">
    <property type="entry name" value="WH-like_DNA-bd_sf"/>
</dbReference>
<dbReference type="Gene3D" id="1.10.10.10">
    <property type="entry name" value="Winged helix-like DNA-binding domain superfamily/Winged helix DNA-binding domain"/>
    <property type="match status" value="1"/>
</dbReference>
<sequence>MTSTPAPAPARKTLTALDHRIETAVGQTIEQLWQHRDRGLLDAARSALVDAHRDLVKAETAVTFYRVLLARLASGEFPVDQALLARIDRTMDQLAEAVGERDAQQAMVQATLEPIETAAPPQHPRHVSTSDLAALLAITQGAKLHEHLLTRRLAVATSSRTRISYHQLQRLEKAGLVHRDTSHPVHAGQPVTLTDAGRAVLAAPRPAGPPGTTPPPVPGAPAALARPRR</sequence>
<keyword evidence="3" id="KW-1185">Reference proteome</keyword>
<dbReference type="InterPro" id="IPR036390">
    <property type="entry name" value="WH_DNA-bd_sf"/>
</dbReference>
<dbReference type="SUPFAM" id="SSF46785">
    <property type="entry name" value="Winged helix' DNA-binding domain"/>
    <property type="match status" value="1"/>
</dbReference>
<dbReference type="EMBL" id="JARJBC010000017">
    <property type="protein sequence ID" value="MDF3292430.1"/>
    <property type="molecule type" value="Genomic_DNA"/>
</dbReference>